<reference evidence="2" key="1">
    <citation type="submission" date="2022-07" db="EMBL/GenBank/DDBJ databases">
        <title>Phylogenomic reconstructions and comparative analyses of Kickxellomycotina fungi.</title>
        <authorList>
            <person name="Reynolds N.K."/>
            <person name="Stajich J.E."/>
            <person name="Barry K."/>
            <person name="Grigoriev I.V."/>
            <person name="Crous P."/>
            <person name="Smith M.E."/>
        </authorList>
    </citation>
    <scope>NUCLEOTIDE SEQUENCE</scope>
    <source>
        <strain evidence="2">BCRC 34381</strain>
    </source>
</reference>
<name>A0A9W7YCF5_9FUNG</name>
<organism evidence="2 3">
    <name type="scientific">Coemansia biformis</name>
    <dbReference type="NCBI Taxonomy" id="1286918"/>
    <lineage>
        <taxon>Eukaryota</taxon>
        <taxon>Fungi</taxon>
        <taxon>Fungi incertae sedis</taxon>
        <taxon>Zoopagomycota</taxon>
        <taxon>Kickxellomycotina</taxon>
        <taxon>Kickxellomycetes</taxon>
        <taxon>Kickxellales</taxon>
        <taxon>Kickxellaceae</taxon>
        <taxon>Coemansia</taxon>
    </lineage>
</organism>
<feature type="region of interest" description="Disordered" evidence="1">
    <location>
        <begin position="20"/>
        <end position="60"/>
    </location>
</feature>
<dbReference type="EMBL" id="JANBOI010000535">
    <property type="protein sequence ID" value="KAJ1729902.1"/>
    <property type="molecule type" value="Genomic_DNA"/>
</dbReference>
<gene>
    <name evidence="2" type="ORF">LPJ61_003303</name>
</gene>
<dbReference type="AlphaFoldDB" id="A0A9W7YCF5"/>
<sequence length="89" mass="9788">MDRDELFLAVEHALVDVRNRIKRRGTVRGPANNRSRRPAAPSDTSSAHEAPGDGDGKILNVDMGARRPVHCVTDIVEELVDYDGTHRTG</sequence>
<accession>A0A9W7YCF5</accession>
<dbReference type="Proteomes" id="UP001143981">
    <property type="component" value="Unassembled WGS sequence"/>
</dbReference>
<evidence type="ECO:0000313" key="2">
    <source>
        <dbReference type="EMBL" id="KAJ1729902.1"/>
    </source>
</evidence>
<protein>
    <submittedName>
        <fullName evidence="2">Uncharacterized protein</fullName>
    </submittedName>
</protein>
<keyword evidence="3" id="KW-1185">Reference proteome</keyword>
<proteinExistence type="predicted"/>
<evidence type="ECO:0000313" key="3">
    <source>
        <dbReference type="Proteomes" id="UP001143981"/>
    </source>
</evidence>
<evidence type="ECO:0000256" key="1">
    <source>
        <dbReference type="SAM" id="MobiDB-lite"/>
    </source>
</evidence>
<comment type="caution">
    <text evidence="2">The sequence shown here is derived from an EMBL/GenBank/DDBJ whole genome shotgun (WGS) entry which is preliminary data.</text>
</comment>